<accession>A0A1H1FW44</accession>
<proteinExistence type="predicted"/>
<dbReference type="AlphaFoldDB" id="A0A1H1FW44"/>
<dbReference type="Gene3D" id="2.30.110.10">
    <property type="entry name" value="Electron Transport, Fmn-binding Protein, Chain A"/>
    <property type="match status" value="1"/>
</dbReference>
<dbReference type="RefSeq" id="WP_068568646.1">
    <property type="nucleotide sequence ID" value="NZ_FNLF01000002.1"/>
</dbReference>
<dbReference type="STRING" id="47312.SAMN04489765_2934"/>
<dbReference type="Pfam" id="PF04075">
    <property type="entry name" value="F420H2_quin_red"/>
    <property type="match status" value="1"/>
</dbReference>
<name>A0A1H1FW44_9ACTN</name>
<evidence type="ECO:0000313" key="2">
    <source>
        <dbReference type="Proteomes" id="UP000183053"/>
    </source>
</evidence>
<organism evidence="1 2">
    <name type="scientific">Tsukamurella pulmonis</name>
    <dbReference type="NCBI Taxonomy" id="47312"/>
    <lineage>
        <taxon>Bacteria</taxon>
        <taxon>Bacillati</taxon>
        <taxon>Actinomycetota</taxon>
        <taxon>Actinomycetes</taxon>
        <taxon>Mycobacteriales</taxon>
        <taxon>Tsukamurellaceae</taxon>
        <taxon>Tsukamurella</taxon>
    </lineage>
</organism>
<dbReference type="Proteomes" id="UP000183053">
    <property type="component" value="Unassembled WGS sequence"/>
</dbReference>
<dbReference type="InterPro" id="IPR004378">
    <property type="entry name" value="F420H2_quin_Rdtase"/>
</dbReference>
<keyword evidence="2" id="KW-1185">Reference proteome</keyword>
<dbReference type="OrthoDB" id="5186446at2"/>
<dbReference type="EMBL" id="FNLF01000002">
    <property type="protein sequence ID" value="SDR04756.1"/>
    <property type="molecule type" value="Genomic_DNA"/>
</dbReference>
<evidence type="ECO:0000313" key="1">
    <source>
        <dbReference type="EMBL" id="SDR04756.1"/>
    </source>
</evidence>
<gene>
    <name evidence="1" type="ORF">SAMN04489765_2934</name>
</gene>
<evidence type="ECO:0008006" key="3">
    <source>
        <dbReference type="Google" id="ProtNLM"/>
    </source>
</evidence>
<dbReference type="GO" id="GO:0016491">
    <property type="term" value="F:oxidoreductase activity"/>
    <property type="evidence" value="ECO:0007669"/>
    <property type="project" value="InterPro"/>
</dbReference>
<sequence>MTAPTVDRVRPGRVAGAFNSAVAWLARRGVSVYGSRELAVRGRTSGQWRTVPVNVLRVDGAEYLVAARGVTQWVRNMRVAGCGELRLGRTVEPFSATEVTDPAAKVAVLRAYLRKWAWEVGAFFPGLTADSSDGVLAAAAGRYPVFALTRTR</sequence>
<dbReference type="InterPro" id="IPR012349">
    <property type="entry name" value="Split_barrel_FMN-bd"/>
</dbReference>
<reference evidence="2" key="1">
    <citation type="submission" date="2016-10" db="EMBL/GenBank/DDBJ databases">
        <authorList>
            <person name="Varghese N."/>
            <person name="Submissions S."/>
        </authorList>
    </citation>
    <scope>NUCLEOTIDE SEQUENCE [LARGE SCALE GENOMIC DNA]</scope>
    <source>
        <strain evidence="2">DSM 44142</strain>
    </source>
</reference>
<protein>
    <recommendedName>
        <fullName evidence="3">Deazaflavin-dependent oxidoreductase, nitroreductase family</fullName>
    </recommendedName>
</protein>